<feature type="modified residue" description="4-aspartylphosphate" evidence="11">
    <location>
        <position position="501"/>
    </location>
</feature>
<dbReference type="PROSITE" id="PS50110">
    <property type="entry name" value="RESPONSE_REGULATORY"/>
    <property type="match status" value="1"/>
</dbReference>
<keyword evidence="7 15" id="KW-0067">ATP-binding</keyword>
<feature type="transmembrane region" description="Helical" evidence="12">
    <location>
        <begin position="12"/>
        <end position="29"/>
    </location>
</feature>
<dbReference type="RefSeq" id="WP_282585455.1">
    <property type="nucleotide sequence ID" value="NZ_JAMOIM010000008.1"/>
</dbReference>
<keyword evidence="6" id="KW-0418">Kinase</keyword>
<dbReference type="SMART" id="SM00387">
    <property type="entry name" value="HATPase_c"/>
    <property type="match status" value="1"/>
</dbReference>
<dbReference type="CDD" id="cd17546">
    <property type="entry name" value="REC_hyHK_CKI1_RcsC-like"/>
    <property type="match status" value="1"/>
</dbReference>
<comment type="caution">
    <text evidence="15">The sequence shown here is derived from an EMBL/GenBank/DDBJ whole genome shotgun (WGS) entry which is preliminary data.</text>
</comment>
<evidence type="ECO:0000313" key="16">
    <source>
        <dbReference type="Proteomes" id="UP001165667"/>
    </source>
</evidence>
<gene>
    <name evidence="15" type="ORF">M8523_13765</name>
</gene>
<dbReference type="PANTHER" id="PTHR45339">
    <property type="entry name" value="HYBRID SIGNAL TRANSDUCTION HISTIDINE KINASE J"/>
    <property type="match status" value="1"/>
</dbReference>
<dbReference type="FunFam" id="1.10.287.130:FF:000002">
    <property type="entry name" value="Two-component osmosensing histidine kinase"/>
    <property type="match status" value="1"/>
</dbReference>
<dbReference type="Pfam" id="PF02518">
    <property type="entry name" value="HATPase_c"/>
    <property type="match status" value="1"/>
</dbReference>
<dbReference type="InterPro" id="IPR036890">
    <property type="entry name" value="HATPase_C_sf"/>
</dbReference>
<name>A0AA42CKC2_9HYPH</name>
<dbReference type="GO" id="GO:0005524">
    <property type="term" value="F:ATP binding"/>
    <property type="evidence" value="ECO:0007669"/>
    <property type="project" value="UniProtKB-KW"/>
</dbReference>
<dbReference type="CDD" id="cd00082">
    <property type="entry name" value="HisKA"/>
    <property type="match status" value="1"/>
</dbReference>
<comment type="subunit">
    <text evidence="9">At low DSF concentrations, interacts with RpfF.</text>
</comment>
<reference evidence="15" key="1">
    <citation type="submission" date="2022-05" db="EMBL/GenBank/DDBJ databases">
        <authorList>
            <person name="Pankratov T."/>
        </authorList>
    </citation>
    <scope>NUCLEOTIDE SEQUENCE</scope>
    <source>
        <strain evidence="15">BP6-180914</strain>
    </source>
</reference>
<feature type="domain" description="Histidine kinase" evidence="13">
    <location>
        <begin position="76"/>
        <end position="292"/>
    </location>
</feature>
<dbReference type="PRINTS" id="PR00344">
    <property type="entry name" value="BCTRLSENSOR"/>
</dbReference>
<dbReference type="InterPro" id="IPR001789">
    <property type="entry name" value="Sig_transdc_resp-reg_receiver"/>
</dbReference>
<dbReference type="CDD" id="cd16922">
    <property type="entry name" value="HATPase_EvgS-ArcB-TorS-like"/>
    <property type="match status" value="1"/>
</dbReference>
<dbReference type="Pfam" id="PF00512">
    <property type="entry name" value="HisKA"/>
    <property type="match status" value="1"/>
</dbReference>
<evidence type="ECO:0000256" key="1">
    <source>
        <dbReference type="ARBA" id="ARBA00000085"/>
    </source>
</evidence>
<keyword evidence="4" id="KW-0808">Transferase</keyword>
<dbReference type="EMBL" id="JAMOIM010000008">
    <property type="protein sequence ID" value="MCW6509091.1"/>
    <property type="molecule type" value="Genomic_DNA"/>
</dbReference>
<dbReference type="Gene3D" id="3.30.565.10">
    <property type="entry name" value="Histidine kinase-like ATPase, C-terminal domain"/>
    <property type="match status" value="1"/>
</dbReference>
<dbReference type="SUPFAM" id="SSF55874">
    <property type="entry name" value="ATPase domain of HSP90 chaperone/DNA topoisomerase II/histidine kinase"/>
    <property type="match status" value="1"/>
</dbReference>
<dbReference type="SUPFAM" id="SSF52172">
    <property type="entry name" value="CheY-like"/>
    <property type="match status" value="2"/>
</dbReference>
<evidence type="ECO:0000256" key="7">
    <source>
        <dbReference type="ARBA" id="ARBA00022840"/>
    </source>
</evidence>
<dbReference type="Gene3D" id="1.10.287.130">
    <property type="match status" value="1"/>
</dbReference>
<proteinExistence type="predicted"/>
<evidence type="ECO:0000256" key="9">
    <source>
        <dbReference type="ARBA" id="ARBA00064003"/>
    </source>
</evidence>
<evidence type="ECO:0000259" key="13">
    <source>
        <dbReference type="PROSITE" id="PS50109"/>
    </source>
</evidence>
<evidence type="ECO:0000259" key="14">
    <source>
        <dbReference type="PROSITE" id="PS50110"/>
    </source>
</evidence>
<evidence type="ECO:0000313" key="15">
    <source>
        <dbReference type="EMBL" id="MCW6509091.1"/>
    </source>
</evidence>
<dbReference type="InterPro" id="IPR003661">
    <property type="entry name" value="HisK_dim/P_dom"/>
</dbReference>
<dbReference type="InterPro" id="IPR005467">
    <property type="entry name" value="His_kinase_dom"/>
</dbReference>
<comment type="catalytic activity">
    <reaction evidence="1">
        <text>ATP + protein L-histidine = ADP + protein N-phospho-L-histidine.</text>
        <dbReference type="EC" id="2.7.13.3"/>
    </reaction>
</comment>
<evidence type="ECO:0000256" key="12">
    <source>
        <dbReference type="SAM" id="Phobius"/>
    </source>
</evidence>
<dbReference type="PANTHER" id="PTHR45339:SF1">
    <property type="entry name" value="HYBRID SIGNAL TRANSDUCTION HISTIDINE KINASE J"/>
    <property type="match status" value="1"/>
</dbReference>
<keyword evidence="12" id="KW-1133">Transmembrane helix</keyword>
<dbReference type="EC" id="2.7.13.3" evidence="2"/>
<evidence type="ECO:0000256" key="6">
    <source>
        <dbReference type="ARBA" id="ARBA00022777"/>
    </source>
</evidence>
<keyword evidence="8" id="KW-0902">Two-component regulatory system</keyword>
<evidence type="ECO:0000256" key="5">
    <source>
        <dbReference type="ARBA" id="ARBA00022741"/>
    </source>
</evidence>
<dbReference type="Proteomes" id="UP001165667">
    <property type="component" value="Unassembled WGS sequence"/>
</dbReference>
<keyword evidence="12" id="KW-0472">Membrane</keyword>
<evidence type="ECO:0000256" key="11">
    <source>
        <dbReference type="PROSITE-ProRule" id="PRU00169"/>
    </source>
</evidence>
<feature type="domain" description="Response regulatory" evidence="14">
    <location>
        <begin position="446"/>
        <end position="571"/>
    </location>
</feature>
<dbReference type="AlphaFoldDB" id="A0AA42CKC2"/>
<protein>
    <recommendedName>
        <fullName evidence="10">Sensory/regulatory protein RpfC</fullName>
        <ecNumber evidence="2">2.7.13.3</ecNumber>
    </recommendedName>
</protein>
<dbReference type="FunFam" id="3.30.565.10:FF:000010">
    <property type="entry name" value="Sensor histidine kinase RcsC"/>
    <property type="match status" value="1"/>
</dbReference>
<dbReference type="SMART" id="SM00388">
    <property type="entry name" value="HisKA"/>
    <property type="match status" value="1"/>
</dbReference>
<evidence type="ECO:0000256" key="8">
    <source>
        <dbReference type="ARBA" id="ARBA00023012"/>
    </source>
</evidence>
<organism evidence="15 16">
    <name type="scientific">Lichenifustis flavocetrariae</name>
    <dbReference type="NCBI Taxonomy" id="2949735"/>
    <lineage>
        <taxon>Bacteria</taxon>
        <taxon>Pseudomonadati</taxon>
        <taxon>Pseudomonadota</taxon>
        <taxon>Alphaproteobacteria</taxon>
        <taxon>Hyphomicrobiales</taxon>
        <taxon>Lichenihabitantaceae</taxon>
        <taxon>Lichenifustis</taxon>
    </lineage>
</organism>
<accession>A0AA42CKC2</accession>
<dbReference type="InterPro" id="IPR003594">
    <property type="entry name" value="HATPase_dom"/>
</dbReference>
<dbReference type="Gene3D" id="3.40.50.2300">
    <property type="match status" value="1"/>
</dbReference>
<sequence>MKALLAGDAVCRLVLTGFMITFVGLVLLWRRWRRDAQAHAVDLEALNDEIWELRAAAEARDRAEAASEAKSRFLATVSHEIRTPLNGIIGMADLLRGTTLDGEQQAYVAAVRTSGMALTTLIDEILDFSRIEAGRLDLACEPFDLVALVEGVVELLGPRAQDKDLEIAAVLGRSLPRWIVGDGPRLRQVLINLAGNAIKFTQRGGLGLRIDRDGQDLRFAVSDTGPGVPPDRRAAIFEEFEQGDNSTTRRQGGTGLGLAISRRIIARMKGHLRFDERVGGGSVFSFTMPMQVAHGITAPHDRVRWPDLKGRTALIVSPATFLPPFLAEELAGSGLRVSHVAGVAKGLAWMRSHASDFIFVDGAVGEDGARTLIEGVRGFGASRVILMMSPRERHAFGSRLTTDCDGWLVKPIRSQSLAERLGPMAPRAAAAITSRPVDPKRRRTARVLLAEDNPINALIATRTLERLGAIVTCVQDGVSALETLTQSIESRVPRFDLVLMDISMPGLDGLDTTRRLRELEARHGVPHLRVIALTAHALEEKLLACRLAGMDDVLLKPVDPEVFGRLLDEGAALSAATG</sequence>
<evidence type="ECO:0000256" key="10">
    <source>
        <dbReference type="ARBA" id="ARBA00068150"/>
    </source>
</evidence>
<dbReference type="SUPFAM" id="SSF47384">
    <property type="entry name" value="Homodimeric domain of signal transducing histidine kinase"/>
    <property type="match status" value="1"/>
</dbReference>
<dbReference type="PROSITE" id="PS50109">
    <property type="entry name" value="HIS_KIN"/>
    <property type="match status" value="1"/>
</dbReference>
<dbReference type="SMART" id="SM00448">
    <property type="entry name" value="REC"/>
    <property type="match status" value="1"/>
</dbReference>
<evidence type="ECO:0000256" key="2">
    <source>
        <dbReference type="ARBA" id="ARBA00012438"/>
    </source>
</evidence>
<keyword evidence="5" id="KW-0547">Nucleotide-binding</keyword>
<evidence type="ECO:0000256" key="3">
    <source>
        <dbReference type="ARBA" id="ARBA00022553"/>
    </source>
</evidence>
<evidence type="ECO:0000256" key="4">
    <source>
        <dbReference type="ARBA" id="ARBA00022679"/>
    </source>
</evidence>
<dbReference type="GO" id="GO:0000155">
    <property type="term" value="F:phosphorelay sensor kinase activity"/>
    <property type="evidence" value="ECO:0007669"/>
    <property type="project" value="InterPro"/>
</dbReference>
<keyword evidence="12" id="KW-0812">Transmembrane</keyword>
<keyword evidence="16" id="KW-1185">Reference proteome</keyword>
<dbReference type="Pfam" id="PF00072">
    <property type="entry name" value="Response_reg"/>
    <property type="match status" value="1"/>
</dbReference>
<dbReference type="InterPro" id="IPR011006">
    <property type="entry name" value="CheY-like_superfamily"/>
</dbReference>
<keyword evidence="3 11" id="KW-0597">Phosphoprotein</keyword>
<dbReference type="InterPro" id="IPR036097">
    <property type="entry name" value="HisK_dim/P_sf"/>
</dbReference>
<dbReference type="InterPro" id="IPR004358">
    <property type="entry name" value="Sig_transdc_His_kin-like_C"/>
</dbReference>